<gene>
    <name evidence="10" type="ORF">HannXRQ_Chr09g0267541</name>
    <name evidence="9" type="ORF">HanXRQr2_Chr09g0404661</name>
</gene>
<keyword evidence="9" id="KW-0808">Transferase</keyword>
<dbReference type="InterPro" id="IPR036020">
    <property type="entry name" value="WW_dom_sf"/>
</dbReference>
<dbReference type="PANTHER" id="PTHR14741">
    <property type="entry name" value="S-ADENOSYLMETHIONINE-DEPENDENT METHYLTRANSFERASE RELATED"/>
    <property type="match status" value="1"/>
</dbReference>
<dbReference type="Gramene" id="mRNA:HanXRQr2_Chr09g0404661">
    <property type="protein sequence ID" value="mRNA:HanXRQr2_Chr09g0404661"/>
    <property type="gene ID" value="HanXRQr2_Chr09g0404661"/>
</dbReference>
<dbReference type="InParanoid" id="A0A251TZT6"/>
<keyword evidence="9" id="KW-0012">Acyltransferase</keyword>
<dbReference type="EMBL" id="MNCJ02000324">
    <property type="protein sequence ID" value="KAF5792317.1"/>
    <property type="molecule type" value="Genomic_DNA"/>
</dbReference>
<dbReference type="Proteomes" id="UP000215914">
    <property type="component" value="Chromosome 9"/>
</dbReference>
<dbReference type="Pfam" id="PF00397">
    <property type="entry name" value="WW"/>
    <property type="match status" value="1"/>
</dbReference>
<evidence type="ECO:0000313" key="9">
    <source>
        <dbReference type="EMBL" id="KAF5792317.1"/>
    </source>
</evidence>
<dbReference type="GO" id="GO:0016746">
    <property type="term" value="F:acyltransferase activity"/>
    <property type="evidence" value="ECO:0007669"/>
    <property type="project" value="UniProtKB-KW"/>
</dbReference>
<dbReference type="GO" id="GO:0071164">
    <property type="term" value="F:RNA cap trimethylguanosine synthase activity"/>
    <property type="evidence" value="ECO:0000318"/>
    <property type="project" value="GO_Central"/>
</dbReference>
<dbReference type="Gene3D" id="3.40.50.150">
    <property type="entry name" value="Vaccinia Virus protein VP39"/>
    <property type="match status" value="1"/>
</dbReference>
<feature type="domain" description="WW" evidence="8">
    <location>
        <begin position="192"/>
        <end position="220"/>
    </location>
</feature>
<evidence type="ECO:0000259" key="8">
    <source>
        <dbReference type="PROSITE" id="PS50020"/>
    </source>
</evidence>
<sequence>MGDCDDKGELEDYPAIKALGSLFKLTQVHFWVDISTGMPYGSTSLDSSKTVKDDDNLCVSESNSSHVDTELSRQMNELGLPLSFCTNKEKRKGKVKGKRKDAQNKVLHTYEETTCEVFDSVEVKEVGDIHIDNNEENSNSGRLDERLGDPLVANQTPELEQICSNINGELHSLTPDNCHPIHNGSNGEFGDWMACWDEFYERNYYYNCKTQESTWDPPPGMEPLASVYMPNESKEMALTSSTMDDTTNITNYELNKRKKKVRQRRARRKSSAESKELEYEMLMEEVSPVISKYWCQRYILFSKYDDGIQMDEEGWFSATPECIANHHAFRCGSGIIVDCFTGVGGNAIRFAQRSTHIIAIDIDPKKIEYAQHNAAVYGVTDLIEFITGDCFILAQKLKADVVFLSPPWGGPEYAKARNFDINTMLKPHDGQFLFNVAKEVAPRIVMFLPRNVDLDQLAELSLSANPPWTLEVEKNFVNGKLKAITAYFTDPSLCRASSL</sequence>
<evidence type="ECO:0000256" key="7">
    <source>
        <dbReference type="ARBA" id="ARBA00049790"/>
    </source>
</evidence>
<dbReference type="PROSITE" id="PS01159">
    <property type="entry name" value="WW_DOMAIN_1"/>
    <property type="match status" value="1"/>
</dbReference>
<dbReference type="AlphaFoldDB" id="A0A251TZT6"/>
<comment type="catalytic activity">
    <reaction evidence="3">
        <text>a 5'-end (N(2),N(7)-dimethyl 5'-triphosphoguanosine)-ribonucleoside in snoRNA + S-adenosyl-L-methionine = a 5'-end (N(2),N(2),N(7)-trimethyl 5'-triphosphoguanosine)-ribonucleoside in snoRNA + S-adenosyl-L-homocysteine + H(+)</text>
        <dbReference type="Rhea" id="RHEA:78507"/>
        <dbReference type="Rhea" id="RHEA-COMP:19088"/>
        <dbReference type="Rhea" id="RHEA-COMP:19090"/>
        <dbReference type="ChEBI" id="CHEBI:15378"/>
        <dbReference type="ChEBI" id="CHEBI:57856"/>
        <dbReference type="ChEBI" id="CHEBI:59789"/>
        <dbReference type="ChEBI" id="CHEBI:167623"/>
        <dbReference type="ChEBI" id="CHEBI:172880"/>
    </reaction>
    <physiologicalReaction direction="left-to-right" evidence="3">
        <dbReference type="Rhea" id="RHEA:78508"/>
    </physiologicalReaction>
</comment>
<dbReference type="Gene3D" id="2.20.70.10">
    <property type="match status" value="1"/>
</dbReference>
<dbReference type="GO" id="GO:0009409">
    <property type="term" value="P:response to cold"/>
    <property type="evidence" value="ECO:0007669"/>
    <property type="project" value="EnsemblPlants"/>
</dbReference>
<dbReference type="InterPro" id="IPR019012">
    <property type="entry name" value="RNA_cap_Gua-N2-MeTrfase"/>
</dbReference>
<evidence type="ECO:0000256" key="3">
    <source>
        <dbReference type="ARBA" id="ARBA00047418"/>
    </source>
</evidence>
<comment type="catalytic activity">
    <reaction evidence="4">
        <text>a 5'-end (N(7)-methyl 5'-triphosphoguanosine)-ribonucleoside in snoRNA + S-adenosyl-L-methionine = a 5'-end (N(2),N(7)-dimethyl 5'-triphosphoguanosine)-ribonucleoside in snoRNA + S-adenosyl-L-homocysteine + H(+)</text>
        <dbReference type="Rhea" id="RHEA:78475"/>
        <dbReference type="Rhea" id="RHEA-COMP:19086"/>
        <dbReference type="Rhea" id="RHEA-COMP:19088"/>
        <dbReference type="ChEBI" id="CHEBI:15378"/>
        <dbReference type="ChEBI" id="CHEBI:57856"/>
        <dbReference type="ChEBI" id="CHEBI:59789"/>
        <dbReference type="ChEBI" id="CHEBI:156461"/>
        <dbReference type="ChEBI" id="CHEBI:172880"/>
    </reaction>
    <physiologicalReaction direction="left-to-right" evidence="4">
        <dbReference type="Rhea" id="RHEA:78476"/>
    </physiologicalReaction>
</comment>
<dbReference type="SUPFAM" id="SSF51045">
    <property type="entry name" value="WW domain"/>
    <property type="match status" value="1"/>
</dbReference>
<dbReference type="SUPFAM" id="SSF53335">
    <property type="entry name" value="S-adenosyl-L-methionine-dependent methyltransferases"/>
    <property type="match status" value="1"/>
</dbReference>
<dbReference type="FunFam" id="3.40.50.150:FF:000305">
    <property type="entry name" value="S-adenosyl-L-methionine-dependent methyltransferase superfamily protein"/>
    <property type="match status" value="1"/>
</dbReference>
<dbReference type="InterPro" id="IPR001202">
    <property type="entry name" value="WW_dom"/>
</dbReference>
<comment type="similarity">
    <text evidence="2">Belongs to the methyltransferase superfamily. Trimethylguanosine synthase family.</text>
</comment>
<reference evidence="9" key="3">
    <citation type="submission" date="2020-06" db="EMBL/GenBank/DDBJ databases">
        <title>Helianthus annuus Genome sequencing and assembly Release 2.</title>
        <authorList>
            <person name="Gouzy J."/>
            <person name="Langlade N."/>
            <person name="Munos S."/>
        </authorList>
    </citation>
    <scope>NUCLEOTIDE SEQUENCE</scope>
    <source>
        <tissue evidence="9">Leaves</tissue>
    </source>
</reference>
<dbReference type="GO" id="GO:0005634">
    <property type="term" value="C:nucleus"/>
    <property type="evidence" value="ECO:0000318"/>
    <property type="project" value="GO_Central"/>
</dbReference>
<evidence type="ECO:0000256" key="2">
    <source>
        <dbReference type="ARBA" id="ARBA00025783"/>
    </source>
</evidence>
<dbReference type="Pfam" id="PF09445">
    <property type="entry name" value="Methyltransf_15"/>
    <property type="match status" value="1"/>
</dbReference>
<reference evidence="9 11" key="1">
    <citation type="journal article" date="2017" name="Nature">
        <title>The sunflower genome provides insights into oil metabolism, flowering and Asterid evolution.</title>
        <authorList>
            <person name="Badouin H."/>
            <person name="Gouzy J."/>
            <person name="Grassa C.J."/>
            <person name="Murat F."/>
            <person name="Staton S.E."/>
            <person name="Cottret L."/>
            <person name="Lelandais-Briere C."/>
            <person name="Owens G.L."/>
            <person name="Carrere S."/>
            <person name="Mayjonade B."/>
            <person name="Legrand L."/>
            <person name="Gill N."/>
            <person name="Kane N.C."/>
            <person name="Bowers J.E."/>
            <person name="Hubner S."/>
            <person name="Bellec A."/>
            <person name="Berard A."/>
            <person name="Berges H."/>
            <person name="Blanchet N."/>
            <person name="Boniface M.C."/>
            <person name="Brunel D."/>
            <person name="Catrice O."/>
            <person name="Chaidir N."/>
            <person name="Claudel C."/>
            <person name="Donnadieu C."/>
            <person name="Faraut T."/>
            <person name="Fievet G."/>
            <person name="Helmstetter N."/>
            <person name="King M."/>
            <person name="Knapp S.J."/>
            <person name="Lai Z."/>
            <person name="Le Paslier M.C."/>
            <person name="Lippi Y."/>
            <person name="Lorenzon L."/>
            <person name="Mandel J.R."/>
            <person name="Marage G."/>
            <person name="Marchand G."/>
            <person name="Marquand E."/>
            <person name="Bret-Mestries E."/>
            <person name="Morien E."/>
            <person name="Nambeesan S."/>
            <person name="Nguyen T."/>
            <person name="Pegot-Espagnet P."/>
            <person name="Pouilly N."/>
            <person name="Raftis F."/>
            <person name="Sallet E."/>
            <person name="Schiex T."/>
            <person name="Thomas J."/>
            <person name="Vandecasteele C."/>
            <person name="Vares D."/>
            <person name="Vear F."/>
            <person name="Vautrin S."/>
            <person name="Crespi M."/>
            <person name="Mangin B."/>
            <person name="Burke J.M."/>
            <person name="Salse J."/>
            <person name="Munos S."/>
            <person name="Vincourt P."/>
            <person name="Rieseberg L.H."/>
            <person name="Langlade N.B."/>
        </authorList>
    </citation>
    <scope>NUCLEOTIDE SEQUENCE [LARGE SCALE GENOMIC DNA]</scope>
    <source>
        <strain evidence="11">cv. SF193</strain>
        <tissue evidence="9">Leaves</tissue>
    </source>
</reference>
<evidence type="ECO:0000313" key="11">
    <source>
        <dbReference type="Proteomes" id="UP000215914"/>
    </source>
</evidence>
<name>A0A251TZT6_HELAN</name>
<dbReference type="InterPro" id="IPR029063">
    <property type="entry name" value="SAM-dependent_MTases_sf"/>
</dbReference>
<dbReference type="EMBL" id="CM007898">
    <property type="protein sequence ID" value="OTG16086.1"/>
    <property type="molecule type" value="Genomic_DNA"/>
</dbReference>
<keyword evidence="11" id="KW-1185">Reference proteome</keyword>
<protein>
    <recommendedName>
        <fullName evidence="1">Trimethylguanosine synthase</fullName>
    </recommendedName>
    <alternativeName>
        <fullName evidence="7">Cap-specific guanine-N(2) methyltransferase</fullName>
    </alternativeName>
</protein>
<dbReference type="PROSITE" id="PS50020">
    <property type="entry name" value="WW_DOMAIN_2"/>
    <property type="match status" value="1"/>
</dbReference>
<dbReference type="OMA" id="GNQSLDI"/>
<dbReference type="CDD" id="cd00201">
    <property type="entry name" value="WW"/>
    <property type="match status" value="1"/>
</dbReference>
<organism evidence="10 11">
    <name type="scientific">Helianthus annuus</name>
    <name type="common">Common sunflower</name>
    <dbReference type="NCBI Taxonomy" id="4232"/>
    <lineage>
        <taxon>Eukaryota</taxon>
        <taxon>Viridiplantae</taxon>
        <taxon>Streptophyta</taxon>
        <taxon>Embryophyta</taxon>
        <taxon>Tracheophyta</taxon>
        <taxon>Spermatophyta</taxon>
        <taxon>Magnoliopsida</taxon>
        <taxon>eudicotyledons</taxon>
        <taxon>Gunneridae</taxon>
        <taxon>Pentapetalae</taxon>
        <taxon>asterids</taxon>
        <taxon>campanulids</taxon>
        <taxon>Asterales</taxon>
        <taxon>Asteraceae</taxon>
        <taxon>Asteroideae</taxon>
        <taxon>Heliantheae alliance</taxon>
        <taxon>Heliantheae</taxon>
        <taxon>Helianthus</taxon>
    </lineage>
</organism>
<evidence type="ECO:0000256" key="4">
    <source>
        <dbReference type="ARBA" id="ARBA00048740"/>
    </source>
</evidence>
<reference evidence="10" key="2">
    <citation type="submission" date="2017-02" db="EMBL/GenBank/DDBJ databases">
        <title>Sunflower complete genome.</title>
        <authorList>
            <person name="Langlade N."/>
            <person name="Munos S."/>
        </authorList>
    </citation>
    <scope>NUCLEOTIDE SEQUENCE [LARGE SCALE GENOMIC DNA]</scope>
    <source>
        <tissue evidence="10">Leaves</tissue>
    </source>
</reference>
<comment type="catalytic activity">
    <reaction evidence="5">
        <text>a 5'-end (N(2),N(7)-dimethyl 5'-triphosphoguanosine)-ribonucleoside in snRNA + S-adenosyl-L-methionine = a 5'-end (N(2),N(2),N(7)-trimethyl 5'-triphosphoguanosine)-ribonucleoside in snRNA + S-adenosyl-L-homocysteine + H(+)</text>
        <dbReference type="Rhea" id="RHEA:78479"/>
        <dbReference type="Rhea" id="RHEA-COMP:19087"/>
        <dbReference type="Rhea" id="RHEA-COMP:19089"/>
        <dbReference type="ChEBI" id="CHEBI:15378"/>
        <dbReference type="ChEBI" id="CHEBI:57856"/>
        <dbReference type="ChEBI" id="CHEBI:59789"/>
        <dbReference type="ChEBI" id="CHEBI:167623"/>
        <dbReference type="ChEBI" id="CHEBI:172880"/>
    </reaction>
    <physiologicalReaction direction="left-to-right" evidence="5">
        <dbReference type="Rhea" id="RHEA:78480"/>
    </physiologicalReaction>
</comment>
<evidence type="ECO:0000256" key="6">
    <source>
        <dbReference type="ARBA" id="ARBA00049075"/>
    </source>
</evidence>
<evidence type="ECO:0000256" key="1">
    <source>
        <dbReference type="ARBA" id="ARBA00018517"/>
    </source>
</evidence>
<dbReference type="FunCoup" id="A0A251TZT6">
    <property type="interactions" value="1294"/>
</dbReference>
<dbReference type="GO" id="GO:0036261">
    <property type="term" value="P:7-methylguanosine cap hypermethylation"/>
    <property type="evidence" value="ECO:0000318"/>
    <property type="project" value="GO_Central"/>
</dbReference>
<evidence type="ECO:0000256" key="5">
    <source>
        <dbReference type="ARBA" id="ARBA00048763"/>
    </source>
</evidence>
<dbReference type="CDD" id="cd02440">
    <property type="entry name" value="AdoMet_MTases"/>
    <property type="match status" value="1"/>
</dbReference>
<accession>A0A251TZT6</accession>
<comment type="catalytic activity">
    <reaction evidence="6">
        <text>a 5'-end (N(7)-methyl 5'-triphosphoguanosine)-ribonucleoside in snRNA + S-adenosyl-L-methionine = a 5'-end (N(2),N(7)-dimethyl 5'-triphosphoguanosine)-ribonucleoside in snRNA + S-adenosyl-L-homocysteine + H(+)</text>
        <dbReference type="Rhea" id="RHEA:78471"/>
        <dbReference type="Rhea" id="RHEA-COMP:19085"/>
        <dbReference type="Rhea" id="RHEA-COMP:19087"/>
        <dbReference type="ChEBI" id="CHEBI:15378"/>
        <dbReference type="ChEBI" id="CHEBI:57856"/>
        <dbReference type="ChEBI" id="CHEBI:59789"/>
        <dbReference type="ChEBI" id="CHEBI:156461"/>
        <dbReference type="ChEBI" id="CHEBI:172880"/>
    </reaction>
    <physiologicalReaction direction="left-to-right" evidence="6">
        <dbReference type="Rhea" id="RHEA:78472"/>
    </physiologicalReaction>
</comment>
<proteinExistence type="inferred from homology"/>
<evidence type="ECO:0000313" key="10">
    <source>
        <dbReference type="EMBL" id="OTG16086.1"/>
    </source>
</evidence>
<dbReference type="STRING" id="4232.A0A251TZT6"/>
<dbReference type="PANTHER" id="PTHR14741:SF32">
    <property type="entry name" value="TRIMETHYLGUANOSINE SYNTHASE"/>
    <property type="match status" value="1"/>
</dbReference>